<dbReference type="InterPro" id="IPR002938">
    <property type="entry name" value="FAD-bd"/>
</dbReference>
<dbReference type="Proteomes" id="UP000694287">
    <property type="component" value="Unassembled WGS sequence"/>
</dbReference>
<dbReference type="PANTHER" id="PTHR43422:SF3">
    <property type="entry name" value="THIAMINE THIAZOLE SYNTHASE"/>
    <property type="match status" value="1"/>
</dbReference>
<protein>
    <submittedName>
        <fullName evidence="2">FAD-dependent monooxygenase</fullName>
    </submittedName>
</protein>
<comment type="caution">
    <text evidence="2">The sequence shown here is derived from an EMBL/GenBank/DDBJ whole genome shotgun (WGS) entry which is preliminary data.</text>
</comment>
<evidence type="ECO:0000313" key="2">
    <source>
        <dbReference type="EMBL" id="MBW0133860.1"/>
    </source>
</evidence>
<feature type="domain" description="FAD-binding" evidence="1">
    <location>
        <begin position="7"/>
        <end position="181"/>
    </location>
</feature>
<dbReference type="RefSeq" id="WP_218604265.1">
    <property type="nucleotide sequence ID" value="NZ_JADQDJ010000204.1"/>
</dbReference>
<dbReference type="Pfam" id="PF01494">
    <property type="entry name" value="FAD_binding_3"/>
    <property type="match status" value="1"/>
</dbReference>
<evidence type="ECO:0000259" key="1">
    <source>
        <dbReference type="Pfam" id="PF01494"/>
    </source>
</evidence>
<keyword evidence="3" id="KW-1185">Reference proteome</keyword>
<evidence type="ECO:0000313" key="3">
    <source>
        <dbReference type="Proteomes" id="UP000694287"/>
    </source>
</evidence>
<proteinExistence type="predicted"/>
<keyword evidence="2" id="KW-0503">Monooxygenase</keyword>
<name>A0ABS6UNP6_9PSEU</name>
<dbReference type="GO" id="GO:0004497">
    <property type="term" value="F:monooxygenase activity"/>
    <property type="evidence" value="ECO:0007669"/>
    <property type="project" value="UniProtKB-KW"/>
</dbReference>
<gene>
    <name evidence="2" type="ORF">I4I81_06290</name>
</gene>
<accession>A0ABS6UNP6</accession>
<organism evidence="2 3">
    <name type="scientific">Pseudonocardia abyssalis</name>
    <dbReference type="NCBI Taxonomy" id="2792008"/>
    <lineage>
        <taxon>Bacteria</taxon>
        <taxon>Bacillati</taxon>
        <taxon>Actinomycetota</taxon>
        <taxon>Actinomycetes</taxon>
        <taxon>Pseudonocardiales</taxon>
        <taxon>Pseudonocardiaceae</taxon>
        <taxon>Pseudonocardia</taxon>
    </lineage>
</organism>
<sequence>MAAREHAVVVGAGMAGLLAARVLSDAFARVTIVERDAPSSGVRRGVPQGAHLHGLLDGGRRIMEELYPGLTDELVAAGAPTGEPLRDTRWYLHGRRLAPTATGMRSVLASRPFLESALRARAVAVPGVDVAGPGTVTGLCTDGSRAVTGVRVRPRSGREESLAADLVVDASGRGSRVADWLRAAGHAAPVQERVDVDLGYATRFYRRRPEHLDGQLAVTVSTIPRFRGGGCLAVDGGRWLVTLAGMLGDHPPADAAGFEAFAATLPTPDIHRVIGAAEPLGDPVPYRFGGSLRRRFDRLPDPARGFVALGDAVCSVNPLYAQGMSLAAQQVRVLRAQLASPGPLDPRTFYRDTARLCDAAWEIATRSDLALPEVDGRRPLPARVLDGYIRRVQLAAHRDPVVSRAFLRVANLVDAPATLLAPRVLVRVLRPGAC</sequence>
<dbReference type="PANTHER" id="PTHR43422">
    <property type="entry name" value="THIAMINE THIAZOLE SYNTHASE"/>
    <property type="match status" value="1"/>
</dbReference>
<keyword evidence="2" id="KW-0560">Oxidoreductase</keyword>
<reference evidence="2 3" key="1">
    <citation type="submission" date="2020-11" db="EMBL/GenBank/DDBJ databases">
        <title>Pseudonocardia abyssalis sp. nov. and Pseudonocardia oceani sp. nov., description and phylogenomic analysis of two novel actinomycetes isolated from the deep Southern Ocean.</title>
        <authorList>
            <person name="Parra J."/>
        </authorList>
    </citation>
    <scope>NUCLEOTIDE SEQUENCE [LARGE SCALE GENOMIC DNA]</scope>
    <source>
        <strain evidence="2 3">KRD-168</strain>
    </source>
</reference>
<dbReference type="EMBL" id="JADQDK010000001">
    <property type="protein sequence ID" value="MBW0133860.1"/>
    <property type="molecule type" value="Genomic_DNA"/>
</dbReference>